<comment type="caution">
    <text evidence="12">The sequence shown here is derived from an EMBL/GenBank/DDBJ whole genome shotgun (WGS) entry which is preliminary data.</text>
</comment>
<comment type="cofactor">
    <cofactor evidence="1">
        <name>Mg(2+)</name>
        <dbReference type="ChEBI" id="CHEBI:18420"/>
    </cofactor>
</comment>
<comment type="similarity">
    <text evidence="3">Belongs to the inositol monophosphatase superfamily.</text>
</comment>
<dbReference type="Proteomes" id="UP001139104">
    <property type="component" value="Unassembled WGS sequence"/>
</dbReference>
<dbReference type="InterPro" id="IPR020583">
    <property type="entry name" value="Inositol_monoP_metal-BS"/>
</dbReference>
<dbReference type="CDD" id="cd01641">
    <property type="entry name" value="Bacterial_IMPase_like_1"/>
    <property type="match status" value="1"/>
</dbReference>
<organism evidence="12 13">
    <name type="scientific">Candidatus Rhodoblastus alkanivorans</name>
    <dbReference type="NCBI Taxonomy" id="2954117"/>
    <lineage>
        <taxon>Bacteria</taxon>
        <taxon>Pseudomonadati</taxon>
        <taxon>Pseudomonadota</taxon>
        <taxon>Alphaproteobacteria</taxon>
        <taxon>Hyphomicrobiales</taxon>
        <taxon>Rhodoblastaceae</taxon>
        <taxon>Rhodoblastus</taxon>
    </lineage>
</organism>
<dbReference type="PANTHER" id="PTHR43200:SF6">
    <property type="entry name" value="3'(2'),5'-BISPHOSPHATE NUCLEOTIDASE"/>
    <property type="match status" value="1"/>
</dbReference>
<dbReference type="EC" id="3.1.3.15" evidence="4 11"/>
<dbReference type="InterPro" id="IPR000760">
    <property type="entry name" value="Inositol_monophosphatase-like"/>
</dbReference>
<evidence type="ECO:0000256" key="2">
    <source>
        <dbReference type="ARBA" id="ARBA00004970"/>
    </source>
</evidence>
<dbReference type="InterPro" id="IPR051090">
    <property type="entry name" value="Inositol_monoP_superfamily"/>
</dbReference>
<dbReference type="Pfam" id="PF00459">
    <property type="entry name" value="Inositol_P"/>
    <property type="match status" value="1"/>
</dbReference>
<evidence type="ECO:0000256" key="1">
    <source>
        <dbReference type="ARBA" id="ARBA00001946"/>
    </source>
</evidence>
<evidence type="ECO:0000313" key="12">
    <source>
        <dbReference type="EMBL" id="MCI4682453.1"/>
    </source>
</evidence>
<dbReference type="SUPFAM" id="SSF56655">
    <property type="entry name" value="Carbohydrate phosphatase"/>
    <property type="match status" value="1"/>
</dbReference>
<keyword evidence="8" id="KW-0460">Magnesium</keyword>
<reference evidence="12" key="1">
    <citation type="journal article" date="2022" name="ISME J.">
        <title>Identification of active gaseous-alkane degraders at natural gas seeps.</title>
        <authorList>
            <person name="Farhan Ul Haque M."/>
            <person name="Hernandez M."/>
            <person name="Crombie A.T."/>
            <person name="Murrell J.C."/>
        </authorList>
    </citation>
    <scope>NUCLEOTIDE SEQUENCE</scope>
    <source>
        <strain evidence="12">PC2</strain>
    </source>
</reference>
<comment type="pathway">
    <text evidence="2">Amino-acid biosynthesis; L-histidine biosynthesis; L-histidine from 5-phospho-alpha-D-ribose 1-diphosphate: step 8/9.</text>
</comment>
<evidence type="ECO:0000256" key="5">
    <source>
        <dbReference type="ARBA" id="ARBA00022605"/>
    </source>
</evidence>
<dbReference type="PRINTS" id="PR00377">
    <property type="entry name" value="IMPHPHTASES"/>
</dbReference>
<keyword evidence="13" id="KW-1185">Reference proteome</keyword>
<keyword evidence="5" id="KW-0028">Amino-acid biosynthesis</keyword>
<dbReference type="GO" id="GO:0004401">
    <property type="term" value="F:histidinol-phosphatase activity"/>
    <property type="evidence" value="ECO:0007669"/>
    <property type="project" value="UniProtKB-EC"/>
</dbReference>
<dbReference type="PROSITE" id="PS00629">
    <property type="entry name" value="IMP_1"/>
    <property type="match status" value="1"/>
</dbReference>
<dbReference type="PANTHER" id="PTHR43200">
    <property type="entry name" value="PHOSPHATASE"/>
    <property type="match status" value="1"/>
</dbReference>
<evidence type="ECO:0000313" key="13">
    <source>
        <dbReference type="Proteomes" id="UP001139104"/>
    </source>
</evidence>
<comment type="catalytic activity">
    <reaction evidence="10">
        <text>L-histidinol phosphate + H2O = L-histidinol + phosphate</text>
        <dbReference type="Rhea" id="RHEA:14465"/>
        <dbReference type="ChEBI" id="CHEBI:15377"/>
        <dbReference type="ChEBI" id="CHEBI:43474"/>
        <dbReference type="ChEBI" id="CHEBI:57699"/>
        <dbReference type="ChEBI" id="CHEBI:57980"/>
        <dbReference type="EC" id="3.1.3.15"/>
    </reaction>
</comment>
<keyword evidence="6" id="KW-0479">Metal-binding</keyword>
<dbReference type="EMBL" id="JAIVFP010000001">
    <property type="protein sequence ID" value="MCI4682453.1"/>
    <property type="molecule type" value="Genomic_DNA"/>
</dbReference>
<evidence type="ECO:0000256" key="7">
    <source>
        <dbReference type="ARBA" id="ARBA00022801"/>
    </source>
</evidence>
<accession>A0ABS9Z446</accession>
<evidence type="ECO:0000256" key="11">
    <source>
        <dbReference type="NCBIfam" id="TIGR02067"/>
    </source>
</evidence>
<evidence type="ECO:0000256" key="4">
    <source>
        <dbReference type="ARBA" id="ARBA00013085"/>
    </source>
</evidence>
<sequence>MTAVDFLPFVDRLAQISGEAIMPFFRAAFAMEDKSGGGVFDPVTEADRAAEAAMRRLIKESFPNHGVIGEEFGAWGEMSEYVWVLDPIDGTKSFISGLPLWGTLIGLLHQGSPCYGLMHQPFTREKFYGDGAEAHWSGRGARHGENATRRLLTRACAGLDRATLMTTSPKLIPEALRPRYEALEAKTRLVRYGGDCYAYCMLAAGHVDLVVEAGLNAYDIVALIPIVRGAGGVVTTWDGGDPSKGGAIVAAGDRRTHEQALEVLNADL</sequence>
<dbReference type="NCBIfam" id="TIGR02067">
    <property type="entry name" value="his_9_HisN"/>
    <property type="match status" value="1"/>
</dbReference>
<dbReference type="RefSeq" id="WP_243066464.1">
    <property type="nucleotide sequence ID" value="NZ_JAIVFK010000020.1"/>
</dbReference>
<name>A0ABS9Z446_9HYPH</name>
<evidence type="ECO:0000256" key="8">
    <source>
        <dbReference type="ARBA" id="ARBA00022842"/>
    </source>
</evidence>
<dbReference type="InterPro" id="IPR011809">
    <property type="entry name" value="His_9_proposed"/>
</dbReference>
<proteinExistence type="inferred from homology"/>
<evidence type="ECO:0000256" key="10">
    <source>
        <dbReference type="ARBA" id="ARBA00049158"/>
    </source>
</evidence>
<evidence type="ECO:0000256" key="9">
    <source>
        <dbReference type="ARBA" id="ARBA00023102"/>
    </source>
</evidence>
<keyword evidence="7 12" id="KW-0378">Hydrolase</keyword>
<evidence type="ECO:0000256" key="3">
    <source>
        <dbReference type="ARBA" id="ARBA00009759"/>
    </source>
</evidence>
<gene>
    <name evidence="12" type="primary">hisN</name>
    <name evidence="12" type="ORF">K2U94_06715</name>
</gene>
<evidence type="ECO:0000256" key="6">
    <source>
        <dbReference type="ARBA" id="ARBA00022723"/>
    </source>
</evidence>
<dbReference type="Gene3D" id="3.40.190.80">
    <property type="match status" value="1"/>
</dbReference>
<keyword evidence="9" id="KW-0368">Histidine biosynthesis</keyword>
<protein>
    <recommendedName>
        <fullName evidence="4 11">Histidinol-phosphatase</fullName>
        <ecNumber evidence="4 11">3.1.3.15</ecNumber>
    </recommendedName>
</protein>
<dbReference type="Gene3D" id="3.30.540.10">
    <property type="entry name" value="Fructose-1,6-Bisphosphatase, subunit A, domain 1"/>
    <property type="match status" value="1"/>
</dbReference>